<keyword evidence="2" id="KW-1185">Reference proteome</keyword>
<protein>
    <submittedName>
        <fullName evidence="1">Transmembrane protein</fullName>
    </submittedName>
</protein>
<dbReference type="eggNOG" id="ENOG502ZBX5">
    <property type="taxonomic scope" value="Bacteria"/>
</dbReference>
<name>F5ZDP8_ALTNA</name>
<gene>
    <name evidence="1" type="ordered locus">ambt_12450</name>
</gene>
<evidence type="ECO:0000313" key="1">
    <source>
        <dbReference type="EMBL" id="AEF04010.1"/>
    </source>
</evidence>
<dbReference type="RefSeq" id="WP_013784941.1">
    <property type="nucleotide sequence ID" value="NC_015554.1"/>
</dbReference>
<dbReference type="HOGENOM" id="CLU_067037_1_0_6"/>
<dbReference type="KEGG" id="alt:ambt_12450"/>
<proteinExistence type="predicted"/>
<accession>F5ZDP8</accession>
<dbReference type="Pfam" id="PF11227">
    <property type="entry name" value="DUF3025"/>
    <property type="match status" value="1"/>
</dbReference>
<organism evidence="1 2">
    <name type="scientific">Alteromonas naphthalenivorans</name>
    <dbReference type="NCBI Taxonomy" id="715451"/>
    <lineage>
        <taxon>Bacteria</taxon>
        <taxon>Pseudomonadati</taxon>
        <taxon>Pseudomonadota</taxon>
        <taxon>Gammaproteobacteria</taxon>
        <taxon>Alteromonadales</taxon>
        <taxon>Alteromonadaceae</taxon>
        <taxon>Alteromonas/Salinimonas group</taxon>
        <taxon>Alteromonas</taxon>
    </lineage>
</organism>
<sequence>MPIPVTPWCKHHIQDNASLPVHTLLKEFMLLDDTDFPSATRLNLLREAFQPQWQGPLFIAQGELDKRTANSCDKSTENDSRYYEEIIACDNCVPTRGNSWHDLFNALIWIQFPATKALLNTLHMQDIAHHGTHPRTERRNRITHFDECGVVLALEEGDASKSNMLLNTLAQHQWQDSFLTHRHEWGTHITPFIFGHANLEMMLSSFIGLTGKWLAVSVPKGFSEMNKWEQRQEVDKSLVKRITELDAFNKSPLLKPIPLLGIPGWYENQDEAFYNNSEYFRPIRAGAKPSIQLPLFDITTV</sequence>
<dbReference type="InterPro" id="IPR021390">
    <property type="entry name" value="DUF3025"/>
</dbReference>
<reference evidence="1 2" key="1">
    <citation type="journal article" date="2011" name="J. Bacteriol.">
        <title>Complete genome sequence of the polycyclic aromatic hydrocarbon-degrading bacterium Alteromonas sp. strain SN2.</title>
        <authorList>
            <person name="Jin H.M."/>
            <person name="Jeong H."/>
            <person name="Moon E.J."/>
            <person name="Math R.K."/>
            <person name="Lee K."/>
            <person name="Kim H.J."/>
            <person name="Jeon C.O."/>
            <person name="Oh T.K."/>
            <person name="Kim J.F."/>
        </authorList>
    </citation>
    <scope>NUCLEOTIDE SEQUENCE [LARGE SCALE GENOMIC DNA]</scope>
    <source>
        <strain evidence="2">JCM 17741 / KACC 18427 / KCTC 11700BP / SN2</strain>
    </source>
</reference>
<dbReference type="EMBL" id="CP002339">
    <property type="protein sequence ID" value="AEF04010.1"/>
    <property type="molecule type" value="Genomic_DNA"/>
</dbReference>
<dbReference type="AlphaFoldDB" id="F5ZDP8"/>
<keyword evidence="1" id="KW-0472">Membrane</keyword>
<keyword evidence="1" id="KW-0812">Transmembrane</keyword>
<dbReference type="OrthoDB" id="5292474at2"/>
<dbReference type="Proteomes" id="UP000000683">
    <property type="component" value="Chromosome"/>
</dbReference>
<evidence type="ECO:0000313" key="2">
    <source>
        <dbReference type="Proteomes" id="UP000000683"/>
    </source>
</evidence>